<reference evidence="2 3" key="1">
    <citation type="submission" date="2022-07" db="EMBL/GenBank/DDBJ databases">
        <title>Two temperate virus in Haloterrigena jeotgali A29.</title>
        <authorList>
            <person name="Deng X."/>
        </authorList>
    </citation>
    <scope>NUCLEOTIDE SEQUENCE [LARGE SCALE GENOMIC DNA]</scope>
    <source>
        <strain evidence="2 3">A29</strain>
    </source>
</reference>
<organism evidence="2 3">
    <name type="scientific">Natrinema thermotolerans</name>
    <dbReference type="NCBI Taxonomy" id="121872"/>
    <lineage>
        <taxon>Archaea</taxon>
        <taxon>Methanobacteriati</taxon>
        <taxon>Methanobacteriota</taxon>
        <taxon>Stenosarchaea group</taxon>
        <taxon>Halobacteria</taxon>
        <taxon>Halobacteriales</taxon>
        <taxon>Natrialbaceae</taxon>
        <taxon>Natrinema</taxon>
    </lineage>
</organism>
<dbReference type="Proteomes" id="UP001224926">
    <property type="component" value="Chromosome"/>
</dbReference>
<dbReference type="PANTHER" id="PTHR43471">
    <property type="entry name" value="ABC TRANSPORTER PERMEASE"/>
    <property type="match status" value="1"/>
</dbReference>
<dbReference type="GeneID" id="39861952"/>
<dbReference type="RefSeq" id="WP_049965300.1">
    <property type="nucleotide sequence ID" value="NZ_CP101873.1"/>
</dbReference>
<dbReference type="AlphaFoldDB" id="A0AAF0T418"/>
<keyword evidence="1" id="KW-0472">Membrane</keyword>
<protein>
    <submittedName>
        <fullName evidence="2">ABC transporter permease</fullName>
    </submittedName>
</protein>
<dbReference type="GO" id="GO:0005886">
    <property type="term" value="C:plasma membrane"/>
    <property type="evidence" value="ECO:0007669"/>
    <property type="project" value="UniProtKB-SubCell"/>
</dbReference>
<name>A0AAF0T418_9EURY</name>
<feature type="transmembrane region" description="Helical" evidence="1">
    <location>
        <begin position="134"/>
        <end position="157"/>
    </location>
</feature>
<feature type="transmembrane region" description="Helical" evidence="1">
    <location>
        <begin position="169"/>
        <end position="190"/>
    </location>
</feature>
<evidence type="ECO:0000256" key="1">
    <source>
        <dbReference type="SAM" id="Phobius"/>
    </source>
</evidence>
<keyword evidence="1" id="KW-0812">Transmembrane</keyword>
<feature type="transmembrane region" description="Helical" evidence="1">
    <location>
        <begin position="104"/>
        <end position="128"/>
    </location>
</feature>
<sequence>MSTLTVAKKEFRDAVRSKELWLLMGLFVLFLPVVALYDVTADTNVEGGLPPAIVFSAVFVMTVLIPVTALLVSIKSIVRERSHGTIKFLLACPHTRTEVYAGKLLGRLAVFTAAILVGYLPALVILAVGIPGFAVVQFLGVLVVMVCFGFIFLNIGLCASALTKSESRASVAGFAIFFLVYSWQGIFSAINDAFGLLEGHAATFVARFQLGTVSEDIANAVASLWNDDVTSASTAVSGGGEVPFYLQHWFAFVLLAVWIGGPIALGCWNFNRAEL</sequence>
<keyword evidence="1" id="KW-1133">Transmembrane helix</keyword>
<dbReference type="EMBL" id="CP101873">
    <property type="protein sequence ID" value="WMT09947.1"/>
    <property type="molecule type" value="Genomic_DNA"/>
</dbReference>
<proteinExistence type="predicted"/>
<feature type="transmembrane region" description="Helical" evidence="1">
    <location>
        <begin position="249"/>
        <end position="270"/>
    </location>
</feature>
<dbReference type="PANTHER" id="PTHR43471:SF1">
    <property type="entry name" value="ABC TRANSPORTER PERMEASE PROTEIN NOSY-RELATED"/>
    <property type="match status" value="1"/>
</dbReference>
<feature type="transmembrane region" description="Helical" evidence="1">
    <location>
        <begin position="49"/>
        <end position="72"/>
    </location>
</feature>
<dbReference type="GeneID" id="84214280"/>
<keyword evidence="3" id="KW-1185">Reference proteome</keyword>
<evidence type="ECO:0000313" key="3">
    <source>
        <dbReference type="Proteomes" id="UP001224926"/>
    </source>
</evidence>
<dbReference type="GO" id="GO:0140359">
    <property type="term" value="F:ABC-type transporter activity"/>
    <property type="evidence" value="ECO:0007669"/>
    <property type="project" value="InterPro"/>
</dbReference>
<gene>
    <name evidence="2" type="ORF">NP511_10025</name>
</gene>
<feature type="transmembrane region" description="Helical" evidence="1">
    <location>
        <begin position="20"/>
        <end position="37"/>
    </location>
</feature>
<evidence type="ECO:0000313" key="2">
    <source>
        <dbReference type="EMBL" id="WMT09947.1"/>
    </source>
</evidence>
<accession>A0AAF0T418</accession>
<dbReference type="Pfam" id="PF12679">
    <property type="entry name" value="ABC2_membrane_2"/>
    <property type="match status" value="1"/>
</dbReference>